<evidence type="ECO:0000313" key="1">
    <source>
        <dbReference type="EMBL" id="KAI0045516.1"/>
    </source>
</evidence>
<reference evidence="1" key="2">
    <citation type="journal article" date="2022" name="New Phytol.">
        <title>Evolutionary transition to the ectomycorrhizal habit in the genomes of a hyperdiverse lineage of mushroom-forming fungi.</title>
        <authorList>
            <person name="Looney B."/>
            <person name="Miyauchi S."/>
            <person name="Morin E."/>
            <person name="Drula E."/>
            <person name="Courty P.E."/>
            <person name="Kohler A."/>
            <person name="Kuo A."/>
            <person name="LaButti K."/>
            <person name="Pangilinan J."/>
            <person name="Lipzen A."/>
            <person name="Riley R."/>
            <person name="Andreopoulos W."/>
            <person name="He G."/>
            <person name="Johnson J."/>
            <person name="Nolan M."/>
            <person name="Tritt A."/>
            <person name="Barry K.W."/>
            <person name="Grigoriev I.V."/>
            <person name="Nagy L.G."/>
            <person name="Hibbett D."/>
            <person name="Henrissat B."/>
            <person name="Matheny P.B."/>
            <person name="Labbe J."/>
            <person name="Martin F.M."/>
        </authorList>
    </citation>
    <scope>NUCLEOTIDE SEQUENCE</scope>
    <source>
        <strain evidence="1">FP105234-sp</strain>
    </source>
</reference>
<comment type="caution">
    <text evidence="1">The sequence shown here is derived from an EMBL/GenBank/DDBJ whole genome shotgun (WGS) entry which is preliminary data.</text>
</comment>
<evidence type="ECO:0000313" key="2">
    <source>
        <dbReference type="Proteomes" id="UP000814033"/>
    </source>
</evidence>
<keyword evidence="2" id="KW-1185">Reference proteome</keyword>
<name>A0ACB8RP87_9AGAM</name>
<dbReference type="EMBL" id="MU275949">
    <property type="protein sequence ID" value="KAI0045516.1"/>
    <property type="molecule type" value="Genomic_DNA"/>
</dbReference>
<reference evidence="1" key="1">
    <citation type="submission" date="2021-02" db="EMBL/GenBank/DDBJ databases">
        <authorList>
            <consortium name="DOE Joint Genome Institute"/>
            <person name="Ahrendt S."/>
            <person name="Looney B.P."/>
            <person name="Miyauchi S."/>
            <person name="Morin E."/>
            <person name="Drula E."/>
            <person name="Courty P.E."/>
            <person name="Chicoki N."/>
            <person name="Fauchery L."/>
            <person name="Kohler A."/>
            <person name="Kuo A."/>
            <person name="Labutti K."/>
            <person name="Pangilinan J."/>
            <person name="Lipzen A."/>
            <person name="Riley R."/>
            <person name="Andreopoulos W."/>
            <person name="He G."/>
            <person name="Johnson J."/>
            <person name="Barry K.W."/>
            <person name="Grigoriev I.V."/>
            <person name="Nagy L."/>
            <person name="Hibbett D."/>
            <person name="Henrissat B."/>
            <person name="Matheny P.B."/>
            <person name="Labbe J."/>
            <person name="Martin F."/>
        </authorList>
    </citation>
    <scope>NUCLEOTIDE SEQUENCE</scope>
    <source>
        <strain evidence="1">FP105234-sp</strain>
    </source>
</reference>
<dbReference type="Proteomes" id="UP000814033">
    <property type="component" value="Unassembled WGS sequence"/>
</dbReference>
<organism evidence="1 2">
    <name type="scientific">Auriscalpium vulgare</name>
    <dbReference type="NCBI Taxonomy" id="40419"/>
    <lineage>
        <taxon>Eukaryota</taxon>
        <taxon>Fungi</taxon>
        <taxon>Dikarya</taxon>
        <taxon>Basidiomycota</taxon>
        <taxon>Agaricomycotina</taxon>
        <taxon>Agaricomycetes</taxon>
        <taxon>Russulales</taxon>
        <taxon>Auriscalpiaceae</taxon>
        <taxon>Auriscalpium</taxon>
    </lineage>
</organism>
<proteinExistence type="predicted"/>
<sequence>MWGFTSIVNRAIRHLDTLTSPLDKLVLARAHRVERWVVPALVALCERLECLNLEDVRRMTLEDIVLVGRLRESVRDDALKVCPEEVRAQVEAAVRESSPLAESKAAPAMDQSLLRLDANVRAPFWSLCDQC</sequence>
<gene>
    <name evidence="1" type="ORF">FA95DRAFT_1561029</name>
</gene>
<protein>
    <submittedName>
        <fullName evidence="1">Uncharacterized protein</fullName>
    </submittedName>
</protein>
<accession>A0ACB8RP87</accession>